<dbReference type="SUPFAM" id="SSF49401">
    <property type="entry name" value="Bacterial adhesins"/>
    <property type="match status" value="1"/>
</dbReference>
<comment type="caution">
    <text evidence="3">The sequence shown here is derived from an EMBL/GenBank/DDBJ whole genome shotgun (WGS) entry which is preliminary data.</text>
</comment>
<sequence length="171" mass="17983">MWQLIKRRFPRPLMALSLLGGGVFGVCNGALADATVTFRGTLVEQPPCEVTGNNGAIIDVDFGDVMTTRIDGENYKKNIDFTLDCAQAVNNALKLRITGPAASFDTSALAGGKTGLGIALLQGTQRLRPGTWLNFSPASVPVLAAVPISDSNVTLDGGAFRVVASLVVDYQ</sequence>
<dbReference type="PANTHER" id="PTHR33420:SF34">
    <property type="entry name" value="MINOR FIMBRIAL SUBUNIT"/>
    <property type="match status" value="1"/>
</dbReference>
<dbReference type="InterPro" id="IPR008966">
    <property type="entry name" value="Adhesion_dom_sf"/>
</dbReference>
<evidence type="ECO:0000259" key="2">
    <source>
        <dbReference type="Pfam" id="PF00419"/>
    </source>
</evidence>
<dbReference type="GO" id="GO:0043709">
    <property type="term" value="P:cell adhesion involved in single-species biofilm formation"/>
    <property type="evidence" value="ECO:0007669"/>
    <property type="project" value="TreeGrafter"/>
</dbReference>
<feature type="chain" id="PRO_5022120050" evidence="1">
    <location>
        <begin position="33"/>
        <end position="171"/>
    </location>
</feature>
<dbReference type="Gene3D" id="2.60.40.1090">
    <property type="entry name" value="Fimbrial-type adhesion domain"/>
    <property type="match status" value="1"/>
</dbReference>
<proteinExistence type="predicted"/>
<dbReference type="EMBL" id="VISQ01000001">
    <property type="protein sequence ID" value="TVZ68398.1"/>
    <property type="molecule type" value="Genomic_DNA"/>
</dbReference>
<dbReference type="InterPro" id="IPR036937">
    <property type="entry name" value="Adhesion_dom_fimbrial_sf"/>
</dbReference>
<reference evidence="3" key="1">
    <citation type="submission" date="2019-06" db="EMBL/GenBank/DDBJ databases">
        <authorList>
            <person name="Deangelis K."/>
            <person name="Huntemann M."/>
            <person name="Clum A."/>
            <person name="Pillay M."/>
            <person name="Palaniappan K."/>
            <person name="Varghese N."/>
            <person name="Mikhailova N."/>
            <person name="Stamatis D."/>
            <person name="Reddy T."/>
            <person name="Daum C."/>
            <person name="Shapiro N."/>
            <person name="Ivanova N."/>
            <person name="Kyrpides N."/>
            <person name="Woyke T."/>
        </authorList>
    </citation>
    <scope>NUCLEOTIDE SEQUENCE [LARGE SCALE GENOMIC DNA]</scope>
    <source>
        <strain evidence="3">128R</strain>
    </source>
</reference>
<name>A0A542BKJ2_SERFO</name>
<dbReference type="GO" id="GO:0009289">
    <property type="term" value="C:pilus"/>
    <property type="evidence" value="ECO:0007669"/>
    <property type="project" value="InterPro"/>
</dbReference>
<protein>
    <submittedName>
        <fullName evidence="3">Type 1 fimbria pilin</fullName>
    </submittedName>
</protein>
<feature type="domain" description="Fimbrial-type adhesion" evidence="2">
    <location>
        <begin position="37"/>
        <end position="171"/>
    </location>
</feature>
<feature type="signal peptide" evidence="1">
    <location>
        <begin position="1"/>
        <end position="32"/>
    </location>
</feature>
<evidence type="ECO:0000313" key="3">
    <source>
        <dbReference type="EMBL" id="TVZ68398.1"/>
    </source>
</evidence>
<organism evidence="3">
    <name type="scientific">Serratia fonticola</name>
    <dbReference type="NCBI Taxonomy" id="47917"/>
    <lineage>
        <taxon>Bacteria</taxon>
        <taxon>Pseudomonadati</taxon>
        <taxon>Pseudomonadota</taxon>
        <taxon>Gammaproteobacteria</taxon>
        <taxon>Enterobacterales</taxon>
        <taxon>Yersiniaceae</taxon>
        <taxon>Serratia</taxon>
    </lineage>
</organism>
<dbReference type="AlphaFoldDB" id="A0A542BKJ2"/>
<accession>A0A542BKJ2</accession>
<dbReference type="InterPro" id="IPR000259">
    <property type="entry name" value="Adhesion_dom_fimbrial"/>
</dbReference>
<reference evidence="3" key="2">
    <citation type="submission" date="2019-08" db="EMBL/GenBank/DDBJ databases">
        <title>Investigation of anaerobic lignin degradation for improved lignocellulosic biofuels.</title>
        <authorList>
            <person name="Deangelis K.PhD."/>
        </authorList>
    </citation>
    <scope>NUCLEOTIDE SEQUENCE [LARGE SCALE GENOMIC DNA]</scope>
    <source>
        <strain evidence="3">128R</strain>
    </source>
</reference>
<dbReference type="PANTHER" id="PTHR33420">
    <property type="entry name" value="FIMBRIAL SUBUNIT ELFA-RELATED"/>
    <property type="match status" value="1"/>
</dbReference>
<dbReference type="Pfam" id="PF00419">
    <property type="entry name" value="Fimbrial"/>
    <property type="match status" value="1"/>
</dbReference>
<dbReference type="InterPro" id="IPR050263">
    <property type="entry name" value="Bact_Fimbrial_Adh_Pro"/>
</dbReference>
<gene>
    <name evidence="3" type="ORF">FHU10_0830</name>
</gene>
<evidence type="ECO:0000256" key="1">
    <source>
        <dbReference type="SAM" id="SignalP"/>
    </source>
</evidence>
<keyword evidence="1" id="KW-0732">Signal</keyword>